<reference evidence="1 2" key="1">
    <citation type="journal article" date="2015" name="Genome Announc.">
        <title>Expanding the biotechnology potential of lactobacilli through comparative genomics of 213 strains and associated genera.</title>
        <authorList>
            <person name="Sun Z."/>
            <person name="Harris H.M."/>
            <person name="McCann A."/>
            <person name="Guo C."/>
            <person name="Argimon S."/>
            <person name="Zhang W."/>
            <person name="Yang X."/>
            <person name="Jeffery I.B."/>
            <person name="Cooney J.C."/>
            <person name="Kagawa T.F."/>
            <person name="Liu W."/>
            <person name="Song Y."/>
            <person name="Salvetti E."/>
            <person name="Wrobel A."/>
            <person name="Rasinkangas P."/>
            <person name="Parkhill J."/>
            <person name="Rea M.C."/>
            <person name="O'Sullivan O."/>
            <person name="Ritari J."/>
            <person name="Douillard F.P."/>
            <person name="Paul Ross R."/>
            <person name="Yang R."/>
            <person name="Briner A.E."/>
            <person name="Felis G.E."/>
            <person name="de Vos W.M."/>
            <person name="Barrangou R."/>
            <person name="Klaenhammer T.R."/>
            <person name="Caufield P.W."/>
            <person name="Cui Y."/>
            <person name="Zhang H."/>
            <person name="O'Toole P.W."/>
        </authorList>
    </citation>
    <scope>NUCLEOTIDE SEQUENCE [LARGE SCALE GENOMIC DNA]</scope>
    <source>
        <strain evidence="1 2">DSM 8475</strain>
    </source>
</reference>
<comment type="caution">
    <text evidence="1">The sequence shown here is derived from an EMBL/GenBank/DDBJ whole genome shotgun (WGS) entry which is preliminary data.</text>
</comment>
<name>A0A922TNT1_9LACO</name>
<sequence length="61" mass="6993">MFTMKALCEIDREYELREAKAATIKENHLKLINGLIGLGYSKQEVIDFLTTYMHTAVTEAE</sequence>
<proteinExistence type="predicted"/>
<evidence type="ECO:0000313" key="1">
    <source>
        <dbReference type="EMBL" id="KRM37620.1"/>
    </source>
</evidence>
<protein>
    <submittedName>
        <fullName evidence="1">Uncharacterized protein</fullName>
    </submittedName>
</protein>
<accession>A0A922TNT1</accession>
<gene>
    <name evidence="1" type="ORF">FD34_GL001240</name>
</gene>
<organism evidence="1 2">
    <name type="scientific">Limosilactobacillus pontis DSM 8475</name>
    <dbReference type="NCBI Taxonomy" id="1423794"/>
    <lineage>
        <taxon>Bacteria</taxon>
        <taxon>Bacillati</taxon>
        <taxon>Bacillota</taxon>
        <taxon>Bacilli</taxon>
        <taxon>Lactobacillales</taxon>
        <taxon>Lactobacillaceae</taxon>
        <taxon>Limosilactobacillus</taxon>
    </lineage>
</organism>
<dbReference type="AlphaFoldDB" id="A0A922TNT1"/>
<dbReference type="EMBL" id="AZGO01000026">
    <property type="protein sequence ID" value="KRM37620.1"/>
    <property type="molecule type" value="Genomic_DNA"/>
</dbReference>
<dbReference type="Proteomes" id="UP000051085">
    <property type="component" value="Unassembled WGS sequence"/>
</dbReference>
<evidence type="ECO:0000313" key="2">
    <source>
        <dbReference type="Proteomes" id="UP000051085"/>
    </source>
</evidence>